<sequence length="244" mass="27335">MPQVMFYDHPEPLNKERHRALKLDATRANPGFAAKTNSVPLAGMEFQHAAKEFPIVFLQVNDGVVLAAALLGVRTDENLYLGHDGRWSSAYVPAFVRRYPFILAENPSQPDQWTVCLDVAFPGFNTETGEALFGEDGEPTPLMNNTIRFLQEYQEGFRRTAQFIERLQKLGLLTTMTAQVEVAGGQKFALQGLMTVDEQKLLALEESQAMELFRSGEMGWIYAHLISLGNINRLATLLSTRDRG</sequence>
<organism evidence="1 2">
    <name type="scientific">Candidatus Magnetaquiglobus chichijimensis</name>
    <dbReference type="NCBI Taxonomy" id="3141448"/>
    <lineage>
        <taxon>Bacteria</taxon>
        <taxon>Pseudomonadati</taxon>
        <taxon>Pseudomonadota</taxon>
        <taxon>Magnetococcia</taxon>
        <taxon>Magnetococcales</taxon>
        <taxon>Candidatus Magnetaquicoccaceae</taxon>
        <taxon>Candidatus Magnetaquiglobus</taxon>
    </lineage>
</organism>
<comment type="caution">
    <text evidence="1">The sequence shown here is derived from an EMBL/GenBank/DDBJ whole genome shotgun (WGS) entry which is preliminary data.</text>
</comment>
<evidence type="ECO:0000313" key="1">
    <source>
        <dbReference type="EMBL" id="GAB0058755.1"/>
    </source>
</evidence>
<dbReference type="RefSeq" id="WP_420906479.1">
    <property type="nucleotide sequence ID" value="NZ_BAAFGK010000005.1"/>
</dbReference>
<gene>
    <name evidence="1" type="ORF">SIID45300_03112</name>
</gene>
<dbReference type="Proteomes" id="UP001628193">
    <property type="component" value="Unassembled WGS sequence"/>
</dbReference>
<keyword evidence="2" id="KW-1185">Reference proteome</keyword>
<reference evidence="1 2" key="1">
    <citation type="submission" date="2024-05" db="EMBL/GenBank/DDBJ databases">
        <authorList>
            <consortium name="Candidatus Magnetaquicoccaceae bacterium FCR-1 genome sequencing consortium"/>
            <person name="Shimoshige H."/>
            <person name="Shimamura S."/>
            <person name="Taoka A."/>
            <person name="Kobayashi H."/>
            <person name="Maekawa T."/>
        </authorList>
    </citation>
    <scope>NUCLEOTIDE SEQUENCE [LARGE SCALE GENOMIC DNA]</scope>
    <source>
        <strain evidence="1 2">FCR-1</strain>
    </source>
</reference>
<dbReference type="EMBL" id="BAAFGK010000005">
    <property type="protein sequence ID" value="GAB0058755.1"/>
    <property type="molecule type" value="Genomic_DNA"/>
</dbReference>
<accession>A0ABQ0CCZ6</accession>
<protein>
    <recommendedName>
        <fullName evidence="3">SapC family protein</fullName>
    </recommendedName>
</protein>
<name>A0ABQ0CCZ6_9PROT</name>
<dbReference type="Pfam" id="PF07277">
    <property type="entry name" value="SapC"/>
    <property type="match status" value="1"/>
</dbReference>
<evidence type="ECO:0000313" key="2">
    <source>
        <dbReference type="Proteomes" id="UP001628193"/>
    </source>
</evidence>
<proteinExistence type="predicted"/>
<dbReference type="InterPro" id="IPR010836">
    <property type="entry name" value="SapC"/>
</dbReference>
<evidence type="ECO:0008006" key="3">
    <source>
        <dbReference type="Google" id="ProtNLM"/>
    </source>
</evidence>
<reference evidence="1 2" key="2">
    <citation type="submission" date="2024-09" db="EMBL/GenBank/DDBJ databases">
        <title>Draft genome sequence of Candidatus Magnetaquicoccaceae bacterium FCR-1.</title>
        <authorList>
            <person name="Shimoshige H."/>
            <person name="Shimamura S."/>
            <person name="Taoka A."/>
            <person name="Kobayashi H."/>
            <person name="Maekawa T."/>
        </authorList>
    </citation>
    <scope>NUCLEOTIDE SEQUENCE [LARGE SCALE GENOMIC DNA]</scope>
    <source>
        <strain evidence="1 2">FCR-1</strain>
    </source>
</reference>